<keyword evidence="1" id="KW-0812">Transmembrane</keyword>
<keyword evidence="1" id="KW-1133">Transmembrane helix</keyword>
<evidence type="ECO:0000313" key="2">
    <source>
        <dbReference type="EMBL" id="UXH76926.1"/>
    </source>
</evidence>
<proteinExistence type="predicted"/>
<feature type="transmembrane region" description="Helical" evidence="1">
    <location>
        <begin position="6"/>
        <end position="28"/>
    </location>
</feature>
<reference evidence="2" key="1">
    <citation type="submission" date="2022-10" db="EMBL/GenBank/DDBJ databases">
        <title>Characterization and whole genome sequencing of a new Roseateles species, isolated from fresh water.</title>
        <authorList>
            <person name="Guliayeva D.Y."/>
            <person name="Akhremchuk A.E."/>
            <person name="Sikolenko M.A."/>
            <person name="Valentovich L.N."/>
            <person name="Sidarenka A.V."/>
        </authorList>
    </citation>
    <scope>NUCLEOTIDE SEQUENCE</scope>
    <source>
        <strain evidence="2">BIM B-1768</strain>
    </source>
</reference>
<gene>
    <name evidence="2" type="ORF">N4261_18095</name>
</gene>
<dbReference type="Proteomes" id="UP001064933">
    <property type="component" value="Chromosome"/>
</dbReference>
<accession>A0ABY6AYH5</accession>
<evidence type="ECO:0008006" key="4">
    <source>
        <dbReference type="Google" id="ProtNLM"/>
    </source>
</evidence>
<protein>
    <recommendedName>
        <fullName evidence="4">DUF2909 domain-containing protein</fullName>
    </recommendedName>
</protein>
<sequence length="78" mass="8587">MEWIPAVFIVFKVLVLGIGMFVAVKWHYDQGKKHKGAAKQRAVLRAGGVAVVVFVLLLAGLLFLTFSLGRMLGLDLNF</sequence>
<evidence type="ECO:0000256" key="1">
    <source>
        <dbReference type="SAM" id="Phobius"/>
    </source>
</evidence>
<evidence type="ECO:0000313" key="3">
    <source>
        <dbReference type="Proteomes" id="UP001064933"/>
    </source>
</evidence>
<keyword evidence="3" id="KW-1185">Reference proteome</keyword>
<dbReference type="RefSeq" id="WP_261756668.1">
    <property type="nucleotide sequence ID" value="NZ_CP104562.2"/>
</dbReference>
<name>A0ABY6AYH5_9BURK</name>
<feature type="transmembrane region" description="Helical" evidence="1">
    <location>
        <begin position="49"/>
        <end position="69"/>
    </location>
</feature>
<dbReference type="EMBL" id="CP104562">
    <property type="protein sequence ID" value="UXH76926.1"/>
    <property type="molecule type" value="Genomic_DNA"/>
</dbReference>
<keyword evidence="1" id="KW-0472">Membrane</keyword>
<organism evidence="2 3">
    <name type="scientific">Roseateles amylovorans</name>
    <dbReference type="NCBI Taxonomy" id="2978473"/>
    <lineage>
        <taxon>Bacteria</taxon>
        <taxon>Pseudomonadati</taxon>
        <taxon>Pseudomonadota</taxon>
        <taxon>Betaproteobacteria</taxon>
        <taxon>Burkholderiales</taxon>
        <taxon>Sphaerotilaceae</taxon>
        <taxon>Roseateles</taxon>
    </lineage>
</organism>